<evidence type="ECO:0000313" key="3">
    <source>
        <dbReference type="Proteomes" id="UP000799428"/>
    </source>
</evidence>
<feature type="region of interest" description="Disordered" evidence="1">
    <location>
        <begin position="1"/>
        <end position="143"/>
    </location>
</feature>
<keyword evidence="3" id="KW-1185">Reference proteome</keyword>
<name>A0A6G1KRG4_9PLEO</name>
<dbReference type="AlphaFoldDB" id="A0A6G1KRG4"/>
<dbReference type="Proteomes" id="UP000799428">
    <property type="component" value="Unassembled WGS sequence"/>
</dbReference>
<dbReference type="EMBL" id="MU005764">
    <property type="protein sequence ID" value="KAF2715439.1"/>
    <property type="molecule type" value="Genomic_DNA"/>
</dbReference>
<gene>
    <name evidence="2" type="ORF">K504DRAFT_497312</name>
</gene>
<accession>A0A6G1KRG4</accession>
<proteinExistence type="predicted"/>
<organism evidence="2 3">
    <name type="scientific">Pleomassaria siparia CBS 279.74</name>
    <dbReference type="NCBI Taxonomy" id="1314801"/>
    <lineage>
        <taxon>Eukaryota</taxon>
        <taxon>Fungi</taxon>
        <taxon>Dikarya</taxon>
        <taxon>Ascomycota</taxon>
        <taxon>Pezizomycotina</taxon>
        <taxon>Dothideomycetes</taxon>
        <taxon>Pleosporomycetidae</taxon>
        <taxon>Pleosporales</taxon>
        <taxon>Pleomassariaceae</taxon>
        <taxon>Pleomassaria</taxon>
    </lineage>
</organism>
<dbReference type="OrthoDB" id="3260716at2759"/>
<reference evidence="2" key="1">
    <citation type="journal article" date="2020" name="Stud. Mycol.">
        <title>101 Dothideomycetes genomes: a test case for predicting lifestyles and emergence of pathogens.</title>
        <authorList>
            <person name="Haridas S."/>
            <person name="Albert R."/>
            <person name="Binder M."/>
            <person name="Bloem J."/>
            <person name="Labutti K."/>
            <person name="Salamov A."/>
            <person name="Andreopoulos B."/>
            <person name="Baker S."/>
            <person name="Barry K."/>
            <person name="Bills G."/>
            <person name="Bluhm B."/>
            <person name="Cannon C."/>
            <person name="Castanera R."/>
            <person name="Culley D."/>
            <person name="Daum C."/>
            <person name="Ezra D."/>
            <person name="Gonzalez J."/>
            <person name="Henrissat B."/>
            <person name="Kuo A."/>
            <person name="Liang C."/>
            <person name="Lipzen A."/>
            <person name="Lutzoni F."/>
            <person name="Magnuson J."/>
            <person name="Mondo S."/>
            <person name="Nolan M."/>
            <person name="Ohm R."/>
            <person name="Pangilinan J."/>
            <person name="Park H.-J."/>
            <person name="Ramirez L."/>
            <person name="Alfaro M."/>
            <person name="Sun H."/>
            <person name="Tritt A."/>
            <person name="Yoshinaga Y."/>
            <person name="Zwiers L.-H."/>
            <person name="Turgeon B."/>
            <person name="Goodwin S."/>
            <person name="Spatafora J."/>
            <person name="Crous P."/>
            <person name="Grigoriev I."/>
        </authorList>
    </citation>
    <scope>NUCLEOTIDE SEQUENCE</scope>
    <source>
        <strain evidence="2">CBS 279.74</strain>
    </source>
</reference>
<evidence type="ECO:0000313" key="2">
    <source>
        <dbReference type="EMBL" id="KAF2715439.1"/>
    </source>
</evidence>
<sequence>MSGPEHGDLDTMTNQGEFHAKAPPDHDHENHHAHQPGKNIDGIPTFTVQTLPPGSAPKESTFTPHPDSTEPTTHADAEDTMTGSTSADVNKGLGKPIEGMSSAEMHHDGQSHRKREKDGLVGLAEVGNSDAKANAEGFDGGKK</sequence>
<feature type="compositionally biased region" description="Basic and acidic residues" evidence="1">
    <location>
        <begin position="104"/>
        <end position="119"/>
    </location>
</feature>
<evidence type="ECO:0000256" key="1">
    <source>
        <dbReference type="SAM" id="MobiDB-lite"/>
    </source>
</evidence>
<feature type="compositionally biased region" description="Basic and acidic residues" evidence="1">
    <location>
        <begin position="18"/>
        <end position="32"/>
    </location>
</feature>
<protein>
    <submittedName>
        <fullName evidence="2">Uncharacterized protein</fullName>
    </submittedName>
</protein>
<feature type="compositionally biased region" description="Polar residues" evidence="1">
    <location>
        <begin position="46"/>
        <end position="63"/>
    </location>
</feature>